<dbReference type="CDD" id="cd04651">
    <property type="entry name" value="LbH_G1P_AT_C"/>
    <property type="match status" value="1"/>
</dbReference>
<comment type="similarity">
    <text evidence="1">Belongs to the bacterial/plant glucose-1-phosphate adenylyltransferase family.</text>
</comment>
<dbReference type="Proteomes" id="UP001139365">
    <property type="component" value="Unassembled WGS sequence"/>
</dbReference>
<dbReference type="InterPro" id="IPR011831">
    <property type="entry name" value="ADP-Glc_PPase"/>
</dbReference>
<evidence type="ECO:0000256" key="1">
    <source>
        <dbReference type="ARBA" id="ARBA00010443"/>
    </source>
</evidence>
<keyword evidence="2" id="KW-0320">Glycogen biosynthesis</keyword>
<evidence type="ECO:0000259" key="3">
    <source>
        <dbReference type="Pfam" id="PF00483"/>
    </source>
</evidence>
<dbReference type="SUPFAM" id="SSF53448">
    <property type="entry name" value="Nucleotide-diphospho-sugar transferases"/>
    <property type="match status" value="1"/>
</dbReference>
<dbReference type="EMBL" id="JALEMU010000052">
    <property type="protein sequence ID" value="MCI5755296.1"/>
    <property type="molecule type" value="Genomic_DNA"/>
</dbReference>
<dbReference type="EC" id="2.7.7.27" evidence="5"/>
<keyword evidence="5" id="KW-0808">Transferase</keyword>
<gene>
    <name evidence="5" type="primary">glgD</name>
    <name evidence="5" type="ORF">MR241_03255</name>
</gene>
<protein>
    <submittedName>
        <fullName evidence="5">Glucose-1-phosphate adenylyltransferase subunit GlgD</fullName>
        <ecNumber evidence="5">2.7.7.27</ecNumber>
    </submittedName>
</protein>
<evidence type="ECO:0000256" key="2">
    <source>
        <dbReference type="ARBA" id="ARBA00023056"/>
    </source>
</evidence>
<feature type="domain" description="Glucose-1-phosphate adenylyltransferase/Bifunctional protein GlmU-like C-terminal hexapeptide" evidence="4">
    <location>
        <begin position="286"/>
        <end position="350"/>
    </location>
</feature>
<dbReference type="AlphaFoldDB" id="A0AAE3JZJ8"/>
<reference evidence="5 6" key="1">
    <citation type="submission" date="2022-03" db="EMBL/GenBank/DDBJ databases">
        <title>Metagenome-assembled genomes from swine fecal metagenomes.</title>
        <authorList>
            <person name="Holman D.B."/>
            <person name="Kommadath A."/>
        </authorList>
    </citation>
    <scope>NUCLEOTIDE SEQUENCE [LARGE SCALE GENOMIC DNA]</scope>
    <source>
        <strain evidence="5">SUG147</strain>
    </source>
</reference>
<accession>A0AAE3JZJ8</accession>
<comment type="caution">
    <text evidence="5">The sequence shown here is derived from an EMBL/GenBank/DDBJ whole genome shotgun (WGS) entry which is preliminary data.</text>
</comment>
<feature type="domain" description="Nucleotidyl transferase" evidence="3">
    <location>
        <begin position="6"/>
        <end position="156"/>
    </location>
</feature>
<dbReference type="PANTHER" id="PTHR43523">
    <property type="entry name" value="GLUCOSE-1-PHOSPHATE ADENYLYLTRANSFERASE-RELATED"/>
    <property type="match status" value="1"/>
</dbReference>
<dbReference type="InterPro" id="IPR005835">
    <property type="entry name" value="NTP_transferase_dom"/>
</dbReference>
<organism evidence="5 6">
    <name type="scientific">Candidatus Colimorpha enterica</name>
    <dbReference type="NCBI Taxonomy" id="3083063"/>
    <lineage>
        <taxon>Bacteria</taxon>
        <taxon>Pseudomonadati</taxon>
        <taxon>Bacteroidota</taxon>
        <taxon>Bacteroidia</taxon>
        <taxon>Bacteroidales</taxon>
        <taxon>Candidatus Colimorpha</taxon>
    </lineage>
</organism>
<name>A0AAE3JZJ8_9BACT</name>
<dbReference type="InterPro" id="IPR029044">
    <property type="entry name" value="Nucleotide-diphossugar_trans"/>
</dbReference>
<keyword evidence="5" id="KW-0548">Nucleotidyltransferase</keyword>
<dbReference type="GO" id="GO:0005978">
    <property type="term" value="P:glycogen biosynthetic process"/>
    <property type="evidence" value="ECO:0007669"/>
    <property type="project" value="UniProtKB-KW"/>
</dbReference>
<dbReference type="InterPro" id="IPR011004">
    <property type="entry name" value="Trimer_LpxA-like_sf"/>
</dbReference>
<dbReference type="NCBIfam" id="TIGR02092">
    <property type="entry name" value="glgD"/>
    <property type="match status" value="1"/>
</dbReference>
<dbReference type="Pfam" id="PF00483">
    <property type="entry name" value="NTP_transferase"/>
    <property type="match status" value="1"/>
</dbReference>
<evidence type="ECO:0000313" key="5">
    <source>
        <dbReference type="EMBL" id="MCI5755296.1"/>
    </source>
</evidence>
<evidence type="ECO:0000259" key="4">
    <source>
        <dbReference type="Pfam" id="PF24894"/>
    </source>
</evidence>
<dbReference type="Pfam" id="PF24894">
    <property type="entry name" value="Hexapep_GlmU"/>
    <property type="match status" value="1"/>
</dbReference>
<dbReference type="CDD" id="cd02508">
    <property type="entry name" value="ADP_Glucose_PP"/>
    <property type="match status" value="1"/>
</dbReference>
<sequence>MKTAAIIFSGIYNDGLDYLTRNRTVASLPFAGRYRQIDFILSDMVNSGIYDIGVITKYNYQSLINHLGSCQDWDLNRKRGGLMLIPPFASGDSGGYRGKIEELRAALPFLEQKNADYVILSDTDTICSIDFRKVIDAHTESGRDMTVVAAPAAENETTASELVIDSADGCTPDGIYLNYAARKGQYSALGMYVIRRDALIEAVTALSAKGFYHLERDFIQQGFNRGTLTIGMYRFDSLVLKNRTILEYYGNSLMMKDENVRNAIFRPEAPVYTTVRDEVPTFYGADSSVSDCLLADGCRIEGRVENSVLFRGVVIGKNAVVRNSIIMAGSVIHDGAVVENAIIDKEAQVSGLRRITGAPMSPMIIRKGEVV</sequence>
<dbReference type="Gene3D" id="2.160.10.10">
    <property type="entry name" value="Hexapeptide repeat proteins"/>
    <property type="match status" value="1"/>
</dbReference>
<dbReference type="Gene3D" id="3.90.550.10">
    <property type="entry name" value="Spore Coat Polysaccharide Biosynthesis Protein SpsA, Chain A"/>
    <property type="match status" value="1"/>
</dbReference>
<dbReference type="InterPro" id="IPR011832">
    <property type="entry name" value="GlgDAde_trans"/>
</dbReference>
<dbReference type="InterPro" id="IPR056818">
    <property type="entry name" value="GlmU/GlgC-like_hexapep"/>
</dbReference>
<proteinExistence type="inferred from homology"/>
<dbReference type="PANTHER" id="PTHR43523:SF6">
    <property type="entry name" value="GLYCOGEN BIOSYNTHESIS PROTEIN GLGD"/>
    <property type="match status" value="1"/>
</dbReference>
<dbReference type="SUPFAM" id="SSF51161">
    <property type="entry name" value="Trimeric LpxA-like enzymes"/>
    <property type="match status" value="1"/>
</dbReference>
<dbReference type="GO" id="GO:0008878">
    <property type="term" value="F:glucose-1-phosphate adenylyltransferase activity"/>
    <property type="evidence" value="ECO:0007669"/>
    <property type="project" value="UniProtKB-EC"/>
</dbReference>
<evidence type="ECO:0000313" key="6">
    <source>
        <dbReference type="Proteomes" id="UP001139365"/>
    </source>
</evidence>